<dbReference type="OrthoDB" id="10063988at2759"/>
<accession>A0A553QTU7</accession>
<evidence type="ECO:0000313" key="2">
    <source>
        <dbReference type="Proteomes" id="UP000316079"/>
    </source>
</evidence>
<dbReference type="EMBL" id="SRMA01025545">
    <property type="protein sequence ID" value="TRY93391.1"/>
    <property type="molecule type" value="Genomic_DNA"/>
</dbReference>
<evidence type="ECO:0000313" key="1">
    <source>
        <dbReference type="EMBL" id="TRY93391.1"/>
    </source>
</evidence>
<name>A0A553QTU7_9TELE</name>
<protein>
    <submittedName>
        <fullName evidence="1">Uncharacterized protein</fullName>
    </submittedName>
</protein>
<keyword evidence="2" id="KW-1185">Reference proteome</keyword>
<sequence length="67" mass="7809">MVSSELSRVFLMRSPRLLFISRSFFIDETVEFQEPFNESEPSRSDLLLLSSVTSRPSSVFLFLFMQP</sequence>
<reference evidence="1 2" key="1">
    <citation type="journal article" date="2019" name="Sci. Data">
        <title>Hybrid genome assembly and annotation of Danionella translucida.</title>
        <authorList>
            <person name="Kadobianskyi M."/>
            <person name="Schulze L."/>
            <person name="Schuelke M."/>
            <person name="Judkewitz B."/>
        </authorList>
    </citation>
    <scope>NUCLEOTIDE SEQUENCE [LARGE SCALE GENOMIC DNA]</scope>
    <source>
        <strain evidence="1 2">Bolton</strain>
    </source>
</reference>
<dbReference type="Proteomes" id="UP000316079">
    <property type="component" value="Unassembled WGS sequence"/>
</dbReference>
<comment type="caution">
    <text evidence="1">The sequence shown here is derived from an EMBL/GenBank/DDBJ whole genome shotgun (WGS) entry which is preliminary data.</text>
</comment>
<gene>
    <name evidence="1" type="ORF">DNTS_014805</name>
</gene>
<proteinExistence type="predicted"/>
<organism evidence="1 2">
    <name type="scientific">Danionella cerebrum</name>
    <dbReference type="NCBI Taxonomy" id="2873325"/>
    <lineage>
        <taxon>Eukaryota</taxon>
        <taxon>Metazoa</taxon>
        <taxon>Chordata</taxon>
        <taxon>Craniata</taxon>
        <taxon>Vertebrata</taxon>
        <taxon>Euteleostomi</taxon>
        <taxon>Actinopterygii</taxon>
        <taxon>Neopterygii</taxon>
        <taxon>Teleostei</taxon>
        <taxon>Ostariophysi</taxon>
        <taxon>Cypriniformes</taxon>
        <taxon>Danionidae</taxon>
        <taxon>Danioninae</taxon>
        <taxon>Danionella</taxon>
    </lineage>
</organism>
<feature type="non-terminal residue" evidence="1">
    <location>
        <position position="67"/>
    </location>
</feature>
<dbReference type="AlphaFoldDB" id="A0A553QTU7"/>